<sequence>MYTSRLRLSASRIKEIRRIASRIIAQCKIDAPPIPIELVARSLGADVRYGPYEDGDLAGMLVRKGDRSLIGVNSSHHQHRQRFTIAHECGHLLLHSDGVFIDRHFEVFKRDATSSEGKNVEEIEANQCAADLLMPAKMLIADIRGRPIDLEDDTQVSELAKRYRVSMLAMSYRLANVLM</sequence>
<dbReference type="AlphaFoldDB" id="A0A1G7VDN7"/>
<dbReference type="PANTHER" id="PTHR43236">
    <property type="entry name" value="ANTITOXIN HIGA1"/>
    <property type="match status" value="1"/>
</dbReference>
<keyword evidence="3" id="KW-1185">Reference proteome</keyword>
<gene>
    <name evidence="2" type="ORF">SAMN04487974_10478</name>
</gene>
<dbReference type="Pfam" id="PF06114">
    <property type="entry name" value="Peptidase_M78"/>
    <property type="match status" value="1"/>
</dbReference>
<evidence type="ECO:0000313" key="2">
    <source>
        <dbReference type="EMBL" id="SDG57926.1"/>
    </source>
</evidence>
<dbReference type="OrthoDB" id="9794834at2"/>
<name>A0A1G7VDN7_9HYPH</name>
<dbReference type="InterPro" id="IPR052345">
    <property type="entry name" value="Rad_response_metalloprotease"/>
</dbReference>
<accession>A0A1G7VDN7</accession>
<dbReference type="PANTHER" id="PTHR43236:SF2">
    <property type="entry name" value="BLL0069 PROTEIN"/>
    <property type="match status" value="1"/>
</dbReference>
<dbReference type="EMBL" id="FNCS01000004">
    <property type="protein sequence ID" value="SDG57926.1"/>
    <property type="molecule type" value="Genomic_DNA"/>
</dbReference>
<feature type="domain" description="IrrE N-terminal-like" evidence="1">
    <location>
        <begin position="41"/>
        <end position="174"/>
    </location>
</feature>
<protein>
    <recommendedName>
        <fullName evidence="1">IrrE N-terminal-like domain-containing protein</fullName>
    </recommendedName>
</protein>
<dbReference type="InterPro" id="IPR010359">
    <property type="entry name" value="IrrE_HExxH"/>
</dbReference>
<evidence type="ECO:0000313" key="3">
    <source>
        <dbReference type="Proteomes" id="UP000199495"/>
    </source>
</evidence>
<proteinExistence type="predicted"/>
<dbReference type="RefSeq" id="WP_090595109.1">
    <property type="nucleotide sequence ID" value="NZ_FNCS01000004.1"/>
</dbReference>
<reference evidence="2 3" key="1">
    <citation type="submission" date="2016-10" db="EMBL/GenBank/DDBJ databases">
        <authorList>
            <person name="de Groot N.N."/>
        </authorList>
    </citation>
    <scope>NUCLEOTIDE SEQUENCE [LARGE SCALE GENOMIC DNA]</scope>
    <source>
        <strain evidence="2 3">CGMCC 1.10267</strain>
    </source>
</reference>
<dbReference type="Gene3D" id="1.10.10.2910">
    <property type="match status" value="1"/>
</dbReference>
<organism evidence="2 3">
    <name type="scientific">Pelagibacterium luteolum</name>
    <dbReference type="NCBI Taxonomy" id="440168"/>
    <lineage>
        <taxon>Bacteria</taxon>
        <taxon>Pseudomonadati</taxon>
        <taxon>Pseudomonadota</taxon>
        <taxon>Alphaproteobacteria</taxon>
        <taxon>Hyphomicrobiales</taxon>
        <taxon>Devosiaceae</taxon>
        <taxon>Pelagibacterium</taxon>
    </lineage>
</organism>
<dbReference type="Proteomes" id="UP000199495">
    <property type="component" value="Unassembled WGS sequence"/>
</dbReference>
<evidence type="ECO:0000259" key="1">
    <source>
        <dbReference type="Pfam" id="PF06114"/>
    </source>
</evidence>